<evidence type="ECO:0000313" key="2">
    <source>
        <dbReference type="Proteomes" id="UP001557465"/>
    </source>
</evidence>
<accession>A0ABV3TN76</accession>
<protein>
    <recommendedName>
        <fullName evidence="3">Periplasmic protein-like protein</fullName>
    </recommendedName>
</protein>
<evidence type="ECO:0000313" key="1">
    <source>
        <dbReference type="EMBL" id="MEX1663007.1"/>
    </source>
</evidence>
<sequence>MTGRNTRTPIDKTPRRTAPFHTMNGLLAALGFIVFGFEIDHGGASHAQTLGLEAANATPHDDDANPALHAEMPPELAIGGDGAQITLRGHIAEGDAARIARKLSARRAQGTPVRVVSMNSTGGSLHEALVIGRMLRAAGVTTQLRANAICYSACPYMFAGGQDRSVDVQGRLGVNQGYINPASPQDSAQTAADVQNGTARVMRYLAEMGVDVGILEPALETPPNRIHLLSLPDLTRYHLTTGA</sequence>
<dbReference type="InterPro" id="IPR029045">
    <property type="entry name" value="ClpP/crotonase-like_dom_sf"/>
</dbReference>
<evidence type="ECO:0008006" key="3">
    <source>
        <dbReference type="Google" id="ProtNLM"/>
    </source>
</evidence>
<reference evidence="1 2" key="1">
    <citation type="journal article" date="2011" name="Int. J. Syst. Evol. Microbiol.">
        <title>Zhongshania antarctica gen. nov., sp. nov. and Zhongshania guokunii sp. nov., gammaproteobacteria respectively isolated from coastal attached (fast) ice and surface seawater of the Antarctic.</title>
        <authorList>
            <person name="Li H.J."/>
            <person name="Zhang X.Y."/>
            <person name="Chen C.X."/>
            <person name="Zhang Y.J."/>
            <person name="Gao Z.M."/>
            <person name="Yu Y."/>
            <person name="Chen X.L."/>
            <person name="Chen B."/>
            <person name="Zhang Y.Z."/>
        </authorList>
    </citation>
    <scope>NUCLEOTIDE SEQUENCE [LARGE SCALE GENOMIC DNA]</scope>
    <source>
        <strain evidence="1 2">15-R06ZXC-3</strain>
    </source>
</reference>
<name>A0ABV3TN76_9RHOB</name>
<comment type="caution">
    <text evidence="1">The sequence shown here is derived from an EMBL/GenBank/DDBJ whole genome shotgun (WGS) entry which is preliminary data.</text>
</comment>
<gene>
    <name evidence="1" type="ORF">AB4874_15335</name>
</gene>
<dbReference type="SUPFAM" id="SSF52096">
    <property type="entry name" value="ClpP/crotonase"/>
    <property type="match status" value="1"/>
</dbReference>
<dbReference type="Gene3D" id="3.90.226.10">
    <property type="entry name" value="2-enoyl-CoA Hydratase, Chain A, domain 1"/>
    <property type="match status" value="1"/>
</dbReference>
<keyword evidence="2" id="KW-1185">Reference proteome</keyword>
<dbReference type="Proteomes" id="UP001557465">
    <property type="component" value="Unassembled WGS sequence"/>
</dbReference>
<dbReference type="EMBL" id="JBFRYC010000011">
    <property type="protein sequence ID" value="MEX1663007.1"/>
    <property type="molecule type" value="Genomic_DNA"/>
</dbReference>
<dbReference type="RefSeq" id="WP_368392633.1">
    <property type="nucleotide sequence ID" value="NZ_JBFRYC010000011.1"/>
</dbReference>
<proteinExistence type="predicted"/>
<organism evidence="1 2">
    <name type="scientific">Thioclava arctica</name>
    <dbReference type="NCBI Taxonomy" id="3238301"/>
    <lineage>
        <taxon>Bacteria</taxon>
        <taxon>Pseudomonadati</taxon>
        <taxon>Pseudomonadota</taxon>
        <taxon>Alphaproteobacteria</taxon>
        <taxon>Rhodobacterales</taxon>
        <taxon>Paracoccaceae</taxon>
        <taxon>Thioclava</taxon>
    </lineage>
</organism>